<dbReference type="GO" id="GO:0004022">
    <property type="term" value="F:alcohol dehydrogenase (NAD+) activity"/>
    <property type="evidence" value="ECO:0007669"/>
    <property type="project" value="TreeGrafter"/>
</dbReference>
<evidence type="ECO:0000256" key="3">
    <source>
        <dbReference type="ARBA" id="ARBA00022723"/>
    </source>
</evidence>
<dbReference type="Proteomes" id="UP000053029">
    <property type="component" value="Unassembled WGS sequence"/>
</dbReference>
<dbReference type="GO" id="GO:0008270">
    <property type="term" value="F:zinc ion binding"/>
    <property type="evidence" value="ECO:0007669"/>
    <property type="project" value="InterPro"/>
</dbReference>
<keyword evidence="3 7" id="KW-0479">Metal-binding</keyword>
<gene>
    <name evidence="9" type="ORF">Z517_09616</name>
</gene>
<evidence type="ECO:0000313" key="9">
    <source>
        <dbReference type="EMBL" id="KIW77170.1"/>
    </source>
</evidence>
<name>A0A0D2GEW5_9EURO</name>
<dbReference type="Gene3D" id="3.40.50.720">
    <property type="entry name" value="NAD(P)-binding Rossmann-like Domain"/>
    <property type="match status" value="1"/>
</dbReference>
<dbReference type="PANTHER" id="PTHR42940">
    <property type="entry name" value="ALCOHOL DEHYDROGENASE 1-RELATED"/>
    <property type="match status" value="1"/>
</dbReference>
<dbReference type="STRING" id="1442368.A0A0D2GEW5"/>
<organism evidence="9 10">
    <name type="scientific">Fonsecaea pedrosoi CBS 271.37</name>
    <dbReference type="NCBI Taxonomy" id="1442368"/>
    <lineage>
        <taxon>Eukaryota</taxon>
        <taxon>Fungi</taxon>
        <taxon>Dikarya</taxon>
        <taxon>Ascomycota</taxon>
        <taxon>Pezizomycotina</taxon>
        <taxon>Eurotiomycetes</taxon>
        <taxon>Chaetothyriomycetidae</taxon>
        <taxon>Chaetothyriales</taxon>
        <taxon>Herpotrichiellaceae</taxon>
        <taxon>Fonsecaea</taxon>
    </lineage>
</organism>
<keyword evidence="5" id="KW-0560">Oxidoreductase</keyword>
<dbReference type="SUPFAM" id="SSF51735">
    <property type="entry name" value="NAD(P)-binding Rossmann-fold domains"/>
    <property type="match status" value="1"/>
</dbReference>
<proteinExistence type="inferred from homology"/>
<feature type="domain" description="Enoyl reductase (ER)" evidence="8">
    <location>
        <begin position="19"/>
        <end position="354"/>
    </location>
</feature>
<dbReference type="Pfam" id="PF00107">
    <property type="entry name" value="ADH_zinc_N"/>
    <property type="match status" value="1"/>
</dbReference>
<dbReference type="CDD" id="cd08297">
    <property type="entry name" value="CAD3"/>
    <property type="match status" value="1"/>
</dbReference>
<dbReference type="SUPFAM" id="SSF50129">
    <property type="entry name" value="GroES-like"/>
    <property type="match status" value="1"/>
</dbReference>
<comment type="cofactor">
    <cofactor evidence="1 7">
        <name>Zn(2+)</name>
        <dbReference type="ChEBI" id="CHEBI:29105"/>
    </cofactor>
</comment>
<dbReference type="RefSeq" id="XP_013280978.1">
    <property type="nucleotide sequence ID" value="XM_013425524.1"/>
</dbReference>
<evidence type="ECO:0000256" key="6">
    <source>
        <dbReference type="ARBA" id="ARBA00023027"/>
    </source>
</evidence>
<keyword evidence="6" id="KW-0520">NAD</keyword>
<sequence length="359" mass="38586">MADMTIPKRHKAAVYSQPGTTVIEIVEVDTPEPEEGEVLVRLSHSGVCHSDYSFIMNAWEHMPESTPRGQIGGHEGVGTVVKVGRGVKARKVGDRVGVKWITSTCLTCDMCLVGDEGRCPFKKVSGYRNPGTFQQYVCSDAAYVTPIPDGLDSALAAPLLCGGVTVYNALLKGNLKPGDWVALSGAGGGLGHLAIQYAKSMGFQVIGIDHGSKKEFCLGIGANVFLDFTQYTDAQLFEEVKRVTNGGCHAVLVLNGSTKSYDQGLDMLRYGGTLVCVGVPEKAMPLQRAQPHFLITNQLSIRGTVVGNRRDAVECMKPAARGEVKTKISIEPLSKLSQVFDDMGSGRLQGRAVIDVWKL</sequence>
<dbReference type="EMBL" id="KN846974">
    <property type="protein sequence ID" value="KIW77170.1"/>
    <property type="molecule type" value="Genomic_DNA"/>
</dbReference>
<dbReference type="AlphaFoldDB" id="A0A0D2GEW5"/>
<dbReference type="InterPro" id="IPR020843">
    <property type="entry name" value="ER"/>
</dbReference>
<evidence type="ECO:0000256" key="7">
    <source>
        <dbReference type="RuleBase" id="RU361277"/>
    </source>
</evidence>
<protein>
    <recommendedName>
        <fullName evidence="8">Enoyl reductase (ER) domain-containing protein</fullName>
    </recommendedName>
</protein>
<evidence type="ECO:0000313" key="10">
    <source>
        <dbReference type="Proteomes" id="UP000053029"/>
    </source>
</evidence>
<dbReference type="HOGENOM" id="CLU_026673_20_1_1"/>
<keyword evidence="10" id="KW-1185">Reference proteome</keyword>
<dbReference type="Pfam" id="PF08240">
    <property type="entry name" value="ADH_N"/>
    <property type="match status" value="1"/>
</dbReference>
<dbReference type="Gene3D" id="3.90.180.10">
    <property type="entry name" value="Medium-chain alcohol dehydrogenases, catalytic domain"/>
    <property type="match status" value="1"/>
</dbReference>
<dbReference type="FunFam" id="3.40.50.720:FF:000039">
    <property type="entry name" value="Alcohol dehydrogenase AdhP"/>
    <property type="match status" value="1"/>
</dbReference>
<dbReference type="PROSITE" id="PS00059">
    <property type="entry name" value="ADH_ZINC"/>
    <property type="match status" value="1"/>
</dbReference>
<dbReference type="GeneID" id="25309106"/>
<evidence type="ECO:0000256" key="4">
    <source>
        <dbReference type="ARBA" id="ARBA00022833"/>
    </source>
</evidence>
<dbReference type="GO" id="GO:0005737">
    <property type="term" value="C:cytoplasm"/>
    <property type="evidence" value="ECO:0007669"/>
    <property type="project" value="TreeGrafter"/>
</dbReference>
<keyword evidence="4 7" id="KW-0862">Zinc</keyword>
<evidence type="ECO:0000256" key="1">
    <source>
        <dbReference type="ARBA" id="ARBA00001947"/>
    </source>
</evidence>
<dbReference type="InterPro" id="IPR036291">
    <property type="entry name" value="NAD(P)-bd_dom_sf"/>
</dbReference>
<dbReference type="InterPro" id="IPR013149">
    <property type="entry name" value="ADH-like_C"/>
</dbReference>
<dbReference type="SMART" id="SM00829">
    <property type="entry name" value="PKS_ER"/>
    <property type="match status" value="1"/>
</dbReference>
<dbReference type="InterPro" id="IPR013154">
    <property type="entry name" value="ADH-like_N"/>
</dbReference>
<dbReference type="InterPro" id="IPR002328">
    <property type="entry name" value="ADH_Zn_CS"/>
</dbReference>
<dbReference type="VEuPathDB" id="FungiDB:Z517_09616"/>
<reference evidence="9 10" key="1">
    <citation type="submission" date="2015-01" db="EMBL/GenBank/DDBJ databases">
        <title>The Genome Sequence of Fonsecaea pedrosoi CBS 271.37.</title>
        <authorList>
            <consortium name="The Broad Institute Genomics Platform"/>
            <person name="Cuomo C."/>
            <person name="de Hoog S."/>
            <person name="Gorbushina A."/>
            <person name="Stielow B."/>
            <person name="Teixiera M."/>
            <person name="Abouelleil A."/>
            <person name="Chapman S.B."/>
            <person name="Priest M."/>
            <person name="Young S.K."/>
            <person name="Wortman J."/>
            <person name="Nusbaum C."/>
            <person name="Birren B."/>
        </authorList>
    </citation>
    <scope>NUCLEOTIDE SEQUENCE [LARGE SCALE GENOMIC DNA]</scope>
    <source>
        <strain evidence="9 10">CBS 271.37</strain>
    </source>
</reference>
<evidence type="ECO:0000256" key="2">
    <source>
        <dbReference type="ARBA" id="ARBA00008072"/>
    </source>
</evidence>
<dbReference type="OrthoDB" id="1879366at2759"/>
<evidence type="ECO:0000259" key="8">
    <source>
        <dbReference type="SMART" id="SM00829"/>
    </source>
</evidence>
<dbReference type="InterPro" id="IPR011032">
    <property type="entry name" value="GroES-like_sf"/>
</dbReference>
<comment type="similarity">
    <text evidence="2 7">Belongs to the zinc-containing alcohol dehydrogenase family.</text>
</comment>
<evidence type="ECO:0000256" key="5">
    <source>
        <dbReference type="ARBA" id="ARBA00023002"/>
    </source>
</evidence>
<dbReference type="PANTHER" id="PTHR42940:SF5">
    <property type="entry name" value="ALCOHOL DEHYDROGENASE 2"/>
    <property type="match status" value="1"/>
</dbReference>
<accession>A0A0D2GEW5</accession>